<reference evidence="2 3" key="1">
    <citation type="journal article" date="2010" name="Stand. Genomic Sci.">
        <title>Complete genome sequence of Acetohalobium arabaticum type strain (Z-7288).</title>
        <authorList>
            <person name="Sikorski J."/>
            <person name="Lapidus A."/>
            <person name="Chertkov O."/>
            <person name="Lucas S."/>
            <person name="Copeland A."/>
            <person name="Glavina Del Rio T."/>
            <person name="Nolan M."/>
            <person name="Tice H."/>
            <person name="Cheng J.F."/>
            <person name="Han C."/>
            <person name="Brambilla E."/>
            <person name="Pitluck S."/>
            <person name="Liolios K."/>
            <person name="Ivanova N."/>
            <person name="Mavromatis K."/>
            <person name="Mikhailova N."/>
            <person name="Pati A."/>
            <person name="Bruce D."/>
            <person name="Detter C."/>
            <person name="Tapia R."/>
            <person name="Goodwin L."/>
            <person name="Chen A."/>
            <person name="Palaniappan K."/>
            <person name="Land M."/>
            <person name="Hauser L."/>
            <person name="Chang Y.J."/>
            <person name="Jeffries C.D."/>
            <person name="Rohde M."/>
            <person name="Goker M."/>
            <person name="Spring S."/>
            <person name="Woyke T."/>
            <person name="Bristow J."/>
            <person name="Eisen J.A."/>
            <person name="Markowitz V."/>
            <person name="Hugenholtz P."/>
            <person name="Kyrpides N.C."/>
            <person name="Klenk H.P."/>
        </authorList>
    </citation>
    <scope>NUCLEOTIDE SEQUENCE [LARGE SCALE GENOMIC DNA]</scope>
    <source>
        <strain evidence="3">ATCC 49924 / DSM 5501 / Z-7288</strain>
    </source>
</reference>
<proteinExistence type="predicted"/>
<evidence type="ECO:0000313" key="3">
    <source>
        <dbReference type="Proteomes" id="UP000001661"/>
    </source>
</evidence>
<protein>
    <recommendedName>
        <fullName evidence="1">ChrR-like cupin domain-containing protein</fullName>
    </recommendedName>
</protein>
<feature type="domain" description="ChrR-like cupin" evidence="1">
    <location>
        <begin position="23"/>
        <end position="107"/>
    </location>
</feature>
<dbReference type="STRING" id="574087.Acear_0461"/>
<dbReference type="OrthoDB" id="9793147at2"/>
<dbReference type="Proteomes" id="UP000001661">
    <property type="component" value="Chromosome"/>
</dbReference>
<dbReference type="InterPro" id="IPR025979">
    <property type="entry name" value="ChrR-like_cupin_dom"/>
</dbReference>
<gene>
    <name evidence="2" type="ordered locus">Acear_0461</name>
</gene>
<accession>D9QUU8</accession>
<dbReference type="RefSeq" id="WP_013277453.1">
    <property type="nucleotide sequence ID" value="NC_014378.1"/>
</dbReference>
<dbReference type="Pfam" id="PF12973">
    <property type="entry name" value="Cupin_7"/>
    <property type="match status" value="1"/>
</dbReference>
<dbReference type="AlphaFoldDB" id="D9QUU8"/>
<dbReference type="Gene3D" id="2.60.120.10">
    <property type="entry name" value="Jelly Rolls"/>
    <property type="match status" value="1"/>
</dbReference>
<dbReference type="InterPro" id="IPR011051">
    <property type="entry name" value="RmlC_Cupin_sf"/>
</dbReference>
<evidence type="ECO:0000313" key="2">
    <source>
        <dbReference type="EMBL" id="ADL12007.1"/>
    </source>
</evidence>
<organism evidence="2 3">
    <name type="scientific">Acetohalobium arabaticum (strain ATCC 49924 / DSM 5501 / Z-7288)</name>
    <dbReference type="NCBI Taxonomy" id="574087"/>
    <lineage>
        <taxon>Bacteria</taxon>
        <taxon>Bacillati</taxon>
        <taxon>Bacillota</taxon>
        <taxon>Clostridia</taxon>
        <taxon>Halanaerobiales</taxon>
        <taxon>Halobacteroidaceae</taxon>
        <taxon>Acetohalobium</taxon>
    </lineage>
</organism>
<dbReference type="InterPro" id="IPR014710">
    <property type="entry name" value="RmlC-like_jellyroll"/>
</dbReference>
<dbReference type="SUPFAM" id="SSF51182">
    <property type="entry name" value="RmlC-like cupins"/>
    <property type="match status" value="1"/>
</dbReference>
<dbReference type="eggNOG" id="COG4101">
    <property type="taxonomic scope" value="Bacteria"/>
</dbReference>
<dbReference type="EMBL" id="CP002105">
    <property type="protein sequence ID" value="ADL12007.1"/>
    <property type="molecule type" value="Genomic_DNA"/>
</dbReference>
<evidence type="ECO:0000259" key="1">
    <source>
        <dbReference type="Pfam" id="PF12973"/>
    </source>
</evidence>
<dbReference type="KEGG" id="aar:Acear_0461"/>
<keyword evidence="3" id="KW-1185">Reference proteome</keyword>
<dbReference type="HOGENOM" id="CLU_146491_1_0_9"/>
<name>D9QUU8_ACEAZ</name>
<sequence>MGKQEIEITDPVCINEWRLVKGAEDQGIMEKILSYDSETGNYTRLLKFPPGTRTDEVLKHDFCEEIYVLEGYLTDVNKELTMKAGDYGCRPVGMPHGPYDIPNGCMTLEMRYQDPNKEIDEDCSLMKMDFER</sequence>